<dbReference type="InterPro" id="IPR029063">
    <property type="entry name" value="SAM-dependent_MTases_sf"/>
</dbReference>
<dbReference type="InterPro" id="IPR018247">
    <property type="entry name" value="EF_Hand_1_Ca_BS"/>
</dbReference>
<name>F0YAK2_AURAN</name>
<dbReference type="InterPro" id="IPR011992">
    <property type="entry name" value="EF-hand-dom_pair"/>
</dbReference>
<dbReference type="GO" id="GO:0016274">
    <property type="term" value="F:protein-arginine N-methyltransferase activity"/>
    <property type="evidence" value="ECO:0007669"/>
    <property type="project" value="InterPro"/>
</dbReference>
<dbReference type="KEGG" id="aaf:AURANDRAFT_64550"/>
<keyword evidence="2" id="KW-0106">Calcium</keyword>
<feature type="domain" description="EF-hand" evidence="3">
    <location>
        <begin position="549"/>
        <end position="584"/>
    </location>
</feature>
<evidence type="ECO:0000256" key="1">
    <source>
        <dbReference type="ARBA" id="ARBA00022691"/>
    </source>
</evidence>
<dbReference type="Gene3D" id="1.10.238.10">
    <property type="entry name" value="EF-hand"/>
    <property type="match status" value="1"/>
</dbReference>
<sequence length="870" mass="89313">MVNRNLTCACCASTLGLNEGHDYLHDAGGVICKDCIFRESDEACACCGGSLAELPLYDATAHLCRAGDACPLSDLLADGNCCASCFREQLARVPGADGLGRHGAVVAKCGHVVCAATAAGIGDDGEENDVLVRPRDVAAAGAYFAARCPDCRRADVRSAQLDLQLKFAAQDEPLMRNLIRQARSETVRATARQWLLGREKYGASLPVCRDEAAALFDDAALGERLAIEEDVRRQKAVFVKDLDDAVYSSLKNDAVRMGAYLRAIARAAPGKRVLDVGTGPEALLAVAAAKAGAAAVVACEVSPAAADRARAAVDAAGVSHVVTVVTGHSSEVAATVVSVLGGPADVVVSEIVGDLASEEGMAATLAQLPATLVAKTGAWSVPARAETWVAPANLRLPASGDGGSSDVRLPMVPPPATLLGDRRLLECIDANDLRLEQTREHAWTVAAPSTLTGFFCAPKIVLDGEDAIDCWTEATSWRSVLCLLDEPVLVEAGDVIGLAATADLRRFPVVHALAATVNGKPAGTVVAMLAAAEALRVEVAAFETERLSEAKAAAFAAFSVADSDGDGVLGKEDVASFLKVDEALAVKVMATFDVDEAGALTIDALLPRTNSGDKGTLETVSGALFAVTLKGALRDVLAAEREASRTASDEDASREAAKAEFASVASRTDAAARATAAAAFLLPLFDVANEYGGHLIAGALHGGNPAASAAAGALAQSAALFNAVPFGYFGAFFVLSGAAADPSKPELVRVASRAAVLADIALQGPKLLFAVALFAANAYGAAQGVDAMALQLDPNANAALSALAALDLTAFNDGVAAVAGAATLYALVSNALGVKADKIPLLSQSAQDYVDRRTPDFDIDNDGDGPQPSF</sequence>
<dbReference type="OrthoDB" id="41566at2759"/>
<dbReference type="InterPro" id="IPR025799">
    <property type="entry name" value="Arg_MeTrfase"/>
</dbReference>
<evidence type="ECO:0000313" key="4">
    <source>
        <dbReference type="EMBL" id="EGB07988.1"/>
    </source>
</evidence>
<dbReference type="GeneID" id="20224887"/>
<evidence type="ECO:0000313" key="5">
    <source>
        <dbReference type="Proteomes" id="UP000002729"/>
    </source>
</evidence>
<keyword evidence="1" id="KW-0949">S-adenosyl-L-methionine</keyword>
<reference evidence="4 5" key="1">
    <citation type="journal article" date="2011" name="Proc. Natl. Acad. Sci. U.S.A.">
        <title>Niche of harmful alga Aureococcus anophagefferens revealed through ecogenomics.</title>
        <authorList>
            <person name="Gobler C.J."/>
            <person name="Berry D.L."/>
            <person name="Dyhrman S.T."/>
            <person name="Wilhelm S.W."/>
            <person name="Salamov A."/>
            <person name="Lobanov A.V."/>
            <person name="Zhang Y."/>
            <person name="Collier J.L."/>
            <person name="Wurch L.L."/>
            <person name="Kustka A.B."/>
            <person name="Dill B.D."/>
            <person name="Shah M."/>
            <person name="VerBerkmoes N.C."/>
            <person name="Kuo A."/>
            <person name="Terry A."/>
            <person name="Pangilinan J."/>
            <person name="Lindquist E.A."/>
            <person name="Lucas S."/>
            <person name="Paulsen I.T."/>
            <person name="Hattenrath-Lehmann T.K."/>
            <person name="Talmage S.C."/>
            <person name="Walker E.A."/>
            <person name="Koch F."/>
            <person name="Burson A.M."/>
            <person name="Marcoval M.A."/>
            <person name="Tang Y.Z."/>
            <person name="Lecleir G.R."/>
            <person name="Coyne K.J."/>
            <person name="Berg G.M."/>
            <person name="Bertrand E.M."/>
            <person name="Saito M.A."/>
            <person name="Gladyshev V.N."/>
            <person name="Grigoriev I.V."/>
        </authorList>
    </citation>
    <scope>NUCLEOTIDE SEQUENCE [LARGE SCALE GENOMIC DNA]</scope>
    <source>
        <strain evidence="5">CCMP 1984</strain>
    </source>
</reference>
<dbReference type="GO" id="GO:0042054">
    <property type="term" value="F:histone methyltransferase activity"/>
    <property type="evidence" value="ECO:0007669"/>
    <property type="project" value="TreeGrafter"/>
</dbReference>
<evidence type="ECO:0000259" key="3">
    <source>
        <dbReference type="PROSITE" id="PS50222"/>
    </source>
</evidence>
<dbReference type="InParanoid" id="F0YAK2"/>
<proteinExistence type="predicted"/>
<organism evidence="5">
    <name type="scientific">Aureococcus anophagefferens</name>
    <name type="common">Harmful bloom alga</name>
    <dbReference type="NCBI Taxonomy" id="44056"/>
    <lineage>
        <taxon>Eukaryota</taxon>
        <taxon>Sar</taxon>
        <taxon>Stramenopiles</taxon>
        <taxon>Ochrophyta</taxon>
        <taxon>Pelagophyceae</taxon>
        <taxon>Pelagomonadales</taxon>
        <taxon>Pelagomonadaceae</taxon>
        <taxon>Aureococcus</taxon>
    </lineage>
</organism>
<dbReference type="eggNOG" id="KOG1499">
    <property type="taxonomic scope" value="Eukaryota"/>
</dbReference>
<dbReference type="SUPFAM" id="SSF47473">
    <property type="entry name" value="EF-hand"/>
    <property type="match status" value="1"/>
</dbReference>
<dbReference type="Pfam" id="PF06325">
    <property type="entry name" value="PrmA"/>
    <property type="match status" value="1"/>
</dbReference>
<dbReference type="PROSITE" id="PS00018">
    <property type="entry name" value="EF_HAND_1"/>
    <property type="match status" value="1"/>
</dbReference>
<dbReference type="GO" id="GO:0005634">
    <property type="term" value="C:nucleus"/>
    <property type="evidence" value="ECO:0007669"/>
    <property type="project" value="TreeGrafter"/>
</dbReference>
<dbReference type="SUPFAM" id="SSF53335">
    <property type="entry name" value="S-adenosyl-L-methionine-dependent methyltransferases"/>
    <property type="match status" value="1"/>
</dbReference>
<dbReference type="Gene3D" id="3.40.50.150">
    <property type="entry name" value="Vaccinia Virus protein VP39"/>
    <property type="match status" value="1"/>
</dbReference>
<dbReference type="PROSITE" id="PS50222">
    <property type="entry name" value="EF_HAND_2"/>
    <property type="match status" value="1"/>
</dbReference>
<protein>
    <recommendedName>
        <fullName evidence="3">EF-hand domain-containing protein</fullName>
    </recommendedName>
</protein>
<dbReference type="Proteomes" id="UP000002729">
    <property type="component" value="Unassembled WGS sequence"/>
</dbReference>
<dbReference type="GO" id="GO:0005509">
    <property type="term" value="F:calcium ion binding"/>
    <property type="evidence" value="ECO:0007669"/>
    <property type="project" value="InterPro"/>
</dbReference>
<keyword evidence="5" id="KW-1185">Reference proteome</keyword>
<accession>F0YAK2</accession>
<gene>
    <name evidence="4" type="ORF">AURANDRAFT_64550</name>
</gene>
<dbReference type="EMBL" id="GL833129">
    <property type="protein sequence ID" value="EGB07988.1"/>
    <property type="molecule type" value="Genomic_DNA"/>
</dbReference>
<dbReference type="RefSeq" id="XP_009037353.1">
    <property type="nucleotide sequence ID" value="XM_009039105.1"/>
</dbReference>
<evidence type="ECO:0000256" key="2">
    <source>
        <dbReference type="ARBA" id="ARBA00022837"/>
    </source>
</evidence>
<dbReference type="PANTHER" id="PTHR11006">
    <property type="entry name" value="PROTEIN ARGININE N-METHYLTRANSFERASE"/>
    <property type="match status" value="1"/>
</dbReference>
<dbReference type="InterPro" id="IPR002048">
    <property type="entry name" value="EF_hand_dom"/>
</dbReference>
<dbReference type="AlphaFoldDB" id="F0YAK2"/>
<dbReference type="PANTHER" id="PTHR11006:SF53">
    <property type="entry name" value="PROTEIN ARGININE N-METHYLTRANSFERASE 3"/>
    <property type="match status" value="1"/>
</dbReference>